<evidence type="ECO:0000313" key="2">
    <source>
        <dbReference type="Proteomes" id="UP000494255"/>
    </source>
</evidence>
<dbReference type="AlphaFoldDB" id="A0A6J5CQW0"/>
<dbReference type="GeneID" id="97045478"/>
<proteinExistence type="predicted"/>
<name>A0A6J5CQW0_9BURK</name>
<dbReference type="RefSeq" id="WP_175054361.1">
    <property type="nucleotide sequence ID" value="NZ_CADIKC010000015.1"/>
</dbReference>
<dbReference type="PROSITE" id="PS51257">
    <property type="entry name" value="PROKAR_LIPOPROTEIN"/>
    <property type="match status" value="1"/>
</dbReference>
<protein>
    <submittedName>
        <fullName evidence="1">Uncharacterized protein</fullName>
    </submittedName>
</protein>
<dbReference type="EMBL" id="CADIKC010000015">
    <property type="protein sequence ID" value="CAB3742618.1"/>
    <property type="molecule type" value="Genomic_DNA"/>
</dbReference>
<dbReference type="Proteomes" id="UP000494255">
    <property type="component" value="Unassembled WGS sequence"/>
</dbReference>
<reference evidence="1 2" key="1">
    <citation type="submission" date="2020-04" db="EMBL/GenBank/DDBJ databases">
        <authorList>
            <person name="De Canck E."/>
        </authorList>
    </citation>
    <scope>NUCLEOTIDE SEQUENCE [LARGE SCALE GENOMIC DNA]</scope>
    <source>
        <strain evidence="1 2">LMG 24238</strain>
    </source>
</reference>
<sequence>MSIRAKMRLSSVIAQQWGGAQAIFSCEYDPTLPEDQKFQKATPTGMAQFTIDNPSATEQLVIGKTYYFDISPCDPPAAVVVEPIADPVPAAAPDATDAS</sequence>
<gene>
    <name evidence="1" type="ORF">LMG24238_06912</name>
</gene>
<organism evidence="1 2">
    <name type="scientific">Paraburkholderia sediminicola</name>
    <dbReference type="NCBI Taxonomy" id="458836"/>
    <lineage>
        <taxon>Bacteria</taxon>
        <taxon>Pseudomonadati</taxon>
        <taxon>Pseudomonadota</taxon>
        <taxon>Betaproteobacteria</taxon>
        <taxon>Burkholderiales</taxon>
        <taxon>Burkholderiaceae</taxon>
        <taxon>Paraburkholderia</taxon>
    </lineage>
</organism>
<keyword evidence="2" id="KW-1185">Reference proteome</keyword>
<evidence type="ECO:0000313" key="1">
    <source>
        <dbReference type="EMBL" id="CAB3742618.1"/>
    </source>
</evidence>
<accession>A0A6J5CQW0</accession>